<evidence type="ECO:0000313" key="3">
    <source>
        <dbReference type="Proteomes" id="UP000076881"/>
    </source>
</evidence>
<sequence>MASPILMPRSRVHALVQITLCIILFRLRPDLLPRWYFFPLTLLVVAAVALIVTLARGGGRLARSAAKKELRPPKPVIVVDASDTRPKAAPAARAVGVVGDTLLPRIGRVVQGLVDRARRFVATLIDRVHRAWSAGSRAARAVHDRTRKMRSDRRALRLQLEVLAGRIPHVAWTWTVRCLRWLVAEVIYILTHDFRTDIPRRQRLFSIRRELESGIERAAAVVRSTWRHFIWLCLCTMHFLAFTLGLTIIFPCLNLTRGAVSYFM</sequence>
<dbReference type="OrthoDB" id="10615825at2759"/>
<organism evidence="2 3">
    <name type="scientific">Akanthomyces lecanii RCEF 1005</name>
    <dbReference type="NCBI Taxonomy" id="1081108"/>
    <lineage>
        <taxon>Eukaryota</taxon>
        <taxon>Fungi</taxon>
        <taxon>Dikarya</taxon>
        <taxon>Ascomycota</taxon>
        <taxon>Pezizomycotina</taxon>
        <taxon>Sordariomycetes</taxon>
        <taxon>Hypocreomycetidae</taxon>
        <taxon>Hypocreales</taxon>
        <taxon>Cordycipitaceae</taxon>
        <taxon>Akanthomyces</taxon>
        <taxon>Cordyceps confragosa</taxon>
    </lineage>
</organism>
<keyword evidence="1" id="KW-1133">Transmembrane helix</keyword>
<gene>
    <name evidence="2" type="ORF">LEL_01305</name>
</gene>
<keyword evidence="1" id="KW-0812">Transmembrane</keyword>
<evidence type="ECO:0000256" key="1">
    <source>
        <dbReference type="SAM" id="Phobius"/>
    </source>
</evidence>
<keyword evidence="1" id="KW-0472">Membrane</keyword>
<accession>A0A168KIY3</accession>
<comment type="caution">
    <text evidence="2">The sequence shown here is derived from an EMBL/GenBank/DDBJ whole genome shotgun (WGS) entry which is preliminary data.</text>
</comment>
<dbReference type="Proteomes" id="UP000076881">
    <property type="component" value="Unassembled WGS sequence"/>
</dbReference>
<feature type="transmembrane region" description="Helical" evidence="1">
    <location>
        <begin position="229"/>
        <end position="250"/>
    </location>
</feature>
<dbReference type="EMBL" id="AZHF01000001">
    <property type="protein sequence ID" value="OAA81760.1"/>
    <property type="molecule type" value="Genomic_DNA"/>
</dbReference>
<reference evidence="2 3" key="1">
    <citation type="journal article" date="2016" name="Genome Biol. Evol.">
        <title>Divergent and convergent evolution of fungal pathogenicity.</title>
        <authorList>
            <person name="Shang Y."/>
            <person name="Xiao G."/>
            <person name="Zheng P."/>
            <person name="Cen K."/>
            <person name="Zhan S."/>
            <person name="Wang C."/>
        </authorList>
    </citation>
    <scope>NUCLEOTIDE SEQUENCE [LARGE SCALE GENOMIC DNA]</scope>
    <source>
        <strain evidence="2 3">RCEF 1005</strain>
    </source>
</reference>
<dbReference type="AlphaFoldDB" id="A0A168KIY3"/>
<protein>
    <submittedName>
        <fullName evidence="2">Uncharacterized protein</fullName>
    </submittedName>
</protein>
<feature type="transmembrane region" description="Helical" evidence="1">
    <location>
        <begin position="35"/>
        <end position="55"/>
    </location>
</feature>
<proteinExistence type="predicted"/>
<evidence type="ECO:0000313" key="2">
    <source>
        <dbReference type="EMBL" id="OAA81760.1"/>
    </source>
</evidence>
<keyword evidence="3" id="KW-1185">Reference proteome</keyword>
<name>A0A168KIY3_CORDF</name>